<evidence type="ECO:0000313" key="3">
    <source>
        <dbReference type="EMBL" id="UOF00763.1"/>
    </source>
</evidence>
<dbReference type="RefSeq" id="WP_243536937.1">
    <property type="nucleotide sequence ID" value="NZ_CP093442.1"/>
</dbReference>
<keyword evidence="2" id="KW-0732">Signal</keyword>
<dbReference type="Proteomes" id="UP000830116">
    <property type="component" value="Chromosome"/>
</dbReference>
<sequence length="137" mass="15119">MKAFILFISLTFSFSALATTKEEVSEKTKAAAIAAADYSVEQKEQFQKDMEVKLQDLKSEIADLKKSASEKSGKVKAGMKEKIAALESKQDEMKKDLAKLKKSSGKAWTEMKSGMNAAWDSLSKSYAKAKSEFSESK</sequence>
<evidence type="ECO:0000313" key="4">
    <source>
        <dbReference type="Proteomes" id="UP000830116"/>
    </source>
</evidence>
<name>A0ABY4CB73_9BACT</name>
<accession>A0ABY4CB73</accession>
<evidence type="ECO:0000256" key="1">
    <source>
        <dbReference type="SAM" id="Coils"/>
    </source>
</evidence>
<dbReference type="EMBL" id="CP093442">
    <property type="protein sequence ID" value="UOF00763.1"/>
    <property type="molecule type" value="Genomic_DNA"/>
</dbReference>
<keyword evidence="1" id="KW-0175">Coiled coil</keyword>
<feature type="chain" id="PRO_5046800163" description="Coiled coil domain-containing protein" evidence="2">
    <location>
        <begin position="19"/>
        <end position="137"/>
    </location>
</feature>
<feature type="coiled-coil region" evidence="1">
    <location>
        <begin position="40"/>
        <end position="103"/>
    </location>
</feature>
<gene>
    <name evidence="3" type="ORF">MNR06_13755</name>
</gene>
<protein>
    <recommendedName>
        <fullName evidence="5">Coiled coil domain-containing protein</fullName>
    </recommendedName>
</protein>
<evidence type="ECO:0000256" key="2">
    <source>
        <dbReference type="SAM" id="SignalP"/>
    </source>
</evidence>
<reference evidence="3" key="1">
    <citation type="submission" date="2022-03" db="EMBL/GenBank/DDBJ databases">
        <title>Genome Identification and Characterization of new species Bdellovibrio reynosense LBG001 sp. nov. from a Mexico soil sample.</title>
        <authorList>
            <person name="Camilli A."/>
            <person name="Ajao Y."/>
            <person name="Guo X."/>
        </authorList>
    </citation>
    <scope>NUCLEOTIDE SEQUENCE</scope>
    <source>
        <strain evidence="3">LBG001</strain>
    </source>
</reference>
<evidence type="ECO:0008006" key="5">
    <source>
        <dbReference type="Google" id="ProtNLM"/>
    </source>
</evidence>
<keyword evidence="4" id="KW-1185">Reference proteome</keyword>
<dbReference type="Gene3D" id="1.20.5.340">
    <property type="match status" value="1"/>
</dbReference>
<organism evidence="3 4">
    <name type="scientific">Bdellovibrio reynosensis</name>
    <dbReference type="NCBI Taxonomy" id="2835041"/>
    <lineage>
        <taxon>Bacteria</taxon>
        <taxon>Pseudomonadati</taxon>
        <taxon>Bdellovibrionota</taxon>
        <taxon>Bdellovibrionia</taxon>
        <taxon>Bdellovibrionales</taxon>
        <taxon>Pseudobdellovibrionaceae</taxon>
        <taxon>Bdellovibrio</taxon>
    </lineage>
</organism>
<feature type="signal peptide" evidence="2">
    <location>
        <begin position="1"/>
        <end position="18"/>
    </location>
</feature>
<proteinExistence type="predicted"/>